<organism evidence="2 3">
    <name type="scientific">Lentinus tigrinus ALCF2SS1-6</name>
    <dbReference type="NCBI Taxonomy" id="1328759"/>
    <lineage>
        <taxon>Eukaryota</taxon>
        <taxon>Fungi</taxon>
        <taxon>Dikarya</taxon>
        <taxon>Basidiomycota</taxon>
        <taxon>Agaricomycotina</taxon>
        <taxon>Agaricomycetes</taxon>
        <taxon>Polyporales</taxon>
        <taxon>Polyporaceae</taxon>
        <taxon>Lentinus</taxon>
    </lineage>
</organism>
<proteinExistence type="predicted"/>
<feature type="region of interest" description="Disordered" evidence="1">
    <location>
        <begin position="78"/>
        <end position="179"/>
    </location>
</feature>
<sequence>MPVTSWRVGATTFSARRCTERRVVAPPAKAISETESITPARQSIALTRSQPAPISCSETGIWVGDGHSGRRGRVRVQLTCAEDDDEDDEDDVRMDESEKEDEDWGSERSGGPEPAVAHPRSHKYLSASSARQTHHAPLRARPSSRTLDGDLASAVPNPAARTRRVLSPSRSPAGDAPEHAPFAVRYGVHVQTAESISPDPNGGSHRTLDLATSEGSHIHVHASSSSRVPTLGCNRLCVSSRFVRNRSGALLTDELISCLSRDLGPALTGSRHILRRSSPSGLPNNKPVNGNGNGTASPVSLPALHPPAWRPSSASPIPRKRYTVALGTQIMARDRPSSLPLFLACIHVLRAQRPERRRV</sequence>
<evidence type="ECO:0000256" key="1">
    <source>
        <dbReference type="SAM" id="MobiDB-lite"/>
    </source>
</evidence>
<reference evidence="2" key="1">
    <citation type="journal article" date="2018" name="Genome Biol. Evol.">
        <title>Genomics and development of Lentinus tigrinus, a white-rot wood-decaying mushroom with dimorphic fruiting bodies.</title>
        <authorList>
            <person name="Wu B."/>
            <person name="Xu Z."/>
            <person name="Knudson A."/>
            <person name="Carlson A."/>
            <person name="Chen N."/>
            <person name="Kovaka S."/>
            <person name="LaButti K."/>
            <person name="Lipzen A."/>
            <person name="Pennachio C."/>
            <person name="Riley R."/>
            <person name="Schakwitz W."/>
            <person name="Umezawa K."/>
            <person name="Ohm R.A."/>
            <person name="Grigoriev I.V."/>
            <person name="Nagy L.G."/>
            <person name="Gibbons J."/>
            <person name="Hibbett D."/>
        </authorList>
    </citation>
    <scope>NUCLEOTIDE SEQUENCE [LARGE SCALE GENOMIC DNA]</scope>
    <source>
        <strain evidence="2">ALCF2SS1-6</strain>
    </source>
</reference>
<dbReference type="EMBL" id="ML122276">
    <property type="protein sequence ID" value="RPD58160.1"/>
    <property type="molecule type" value="Genomic_DNA"/>
</dbReference>
<dbReference type="OrthoDB" id="3269842at2759"/>
<keyword evidence="3" id="KW-1185">Reference proteome</keyword>
<feature type="compositionally biased region" description="Acidic residues" evidence="1">
    <location>
        <begin position="81"/>
        <end position="104"/>
    </location>
</feature>
<name>A0A5C2S3T0_9APHY</name>
<dbReference type="Proteomes" id="UP000313359">
    <property type="component" value="Unassembled WGS sequence"/>
</dbReference>
<evidence type="ECO:0000313" key="3">
    <source>
        <dbReference type="Proteomes" id="UP000313359"/>
    </source>
</evidence>
<dbReference type="AlphaFoldDB" id="A0A5C2S3T0"/>
<feature type="compositionally biased region" description="Low complexity" evidence="1">
    <location>
        <begin position="281"/>
        <end position="290"/>
    </location>
</feature>
<feature type="region of interest" description="Disordered" evidence="1">
    <location>
        <begin position="274"/>
        <end position="315"/>
    </location>
</feature>
<gene>
    <name evidence="2" type="ORF">L227DRAFT_612937</name>
</gene>
<evidence type="ECO:0000313" key="2">
    <source>
        <dbReference type="EMBL" id="RPD58160.1"/>
    </source>
</evidence>
<accession>A0A5C2S3T0</accession>
<protein>
    <submittedName>
        <fullName evidence="2">Uncharacterized protein</fullName>
    </submittedName>
</protein>